<feature type="region of interest" description="Disordered" evidence="1">
    <location>
        <begin position="323"/>
        <end position="409"/>
    </location>
</feature>
<dbReference type="PANTHER" id="PTHR28557:SF1">
    <property type="entry name" value="PROTEIN SLX4IP"/>
    <property type="match status" value="1"/>
</dbReference>
<protein>
    <submittedName>
        <fullName evidence="2">Protein SLX4IP</fullName>
    </submittedName>
</protein>
<name>A0A834CBD3_ORYME</name>
<evidence type="ECO:0000313" key="2">
    <source>
        <dbReference type="EMBL" id="KAF6723720.1"/>
    </source>
</evidence>
<evidence type="ECO:0000313" key="3">
    <source>
        <dbReference type="Proteomes" id="UP000646548"/>
    </source>
</evidence>
<dbReference type="EMBL" id="WKFB01000416">
    <property type="protein sequence ID" value="KAF6723720.1"/>
    <property type="molecule type" value="Genomic_DNA"/>
</dbReference>
<feature type="compositionally biased region" description="Polar residues" evidence="1">
    <location>
        <begin position="380"/>
        <end position="394"/>
    </location>
</feature>
<feature type="region of interest" description="Disordered" evidence="1">
    <location>
        <begin position="266"/>
        <end position="302"/>
    </location>
</feature>
<feature type="compositionally biased region" description="Low complexity" evidence="1">
    <location>
        <begin position="266"/>
        <end position="277"/>
    </location>
</feature>
<evidence type="ECO:0000256" key="1">
    <source>
        <dbReference type="SAM" id="MobiDB-lite"/>
    </source>
</evidence>
<reference evidence="2" key="1">
    <citation type="journal article" name="BMC Genomics">
        <title>Long-read sequencing and de novo genome assembly of marine medaka (Oryzias melastigma).</title>
        <authorList>
            <person name="Liang P."/>
            <person name="Saqib H.S.A."/>
            <person name="Ni X."/>
            <person name="Shen Y."/>
        </authorList>
    </citation>
    <scope>NUCLEOTIDE SEQUENCE</scope>
    <source>
        <strain evidence="2">Bigg-433</strain>
    </source>
</reference>
<feature type="compositionally biased region" description="Basic and acidic residues" evidence="1">
    <location>
        <begin position="279"/>
        <end position="290"/>
    </location>
</feature>
<comment type="caution">
    <text evidence="2">The sequence shown here is derived from an EMBL/GenBank/DDBJ whole genome shotgun (WGS) entry which is preliminary data.</text>
</comment>
<gene>
    <name evidence="2" type="ORF">FQA47_018706</name>
</gene>
<feature type="region of interest" description="Disordered" evidence="1">
    <location>
        <begin position="458"/>
        <end position="500"/>
    </location>
</feature>
<dbReference type="AlphaFoldDB" id="A0A834CBD3"/>
<dbReference type="Pfam" id="PF15744">
    <property type="entry name" value="UPF0492"/>
    <property type="match status" value="1"/>
</dbReference>
<dbReference type="InterPro" id="IPR031479">
    <property type="entry name" value="SLX4IP"/>
</dbReference>
<accession>A0A834CBD3</accession>
<sequence length="500" mass="55854">MAFRKIVIKCGNFAVLVDLHVLPLGSQKDASWFTVGHVEEVTTLVQEALDQRIRQYTEFLHSKKGCKQRREMIPPSGFSVRGENFNLVANFLKRHSNLRCVVKQDLRLFPERYVVCVSAPEDALLHHRNPSLVADVVLQPHTEQAEGIGGWESCGGALTGSALSLVSHISERQSFLHPLSVWCLSQHLDPMHSMTPSPHKEQLVENFLCEDSYTCGHVKETLKNEVGEQSRSEYFSRVKETQELLSSSTNTKKSVLQKIVKQIRVQQQSSTGQTLQTEPPKKQGLDHGAEIRPSSTEMALPEANHRVLYDESEALIWTVHEQKPEADNSQTEGINVNEASSGSCQHESSHKNSKRCKPSDSGEDQPSQQAKRTCLERSRATTQPHSTKCSSQASRLEERTPLPPAPPVQAKAESTAFLESESKKTTVEVELLTPEKQTQISPPSSKNTAQRNQNMLATSLRGLSVKPTSMDASIGSRSMLREKGSENVPRASRLRRQRRF</sequence>
<dbReference type="PANTHER" id="PTHR28557">
    <property type="entry name" value="PROTEIN SLX4IP"/>
    <property type="match status" value="1"/>
</dbReference>
<dbReference type="Proteomes" id="UP000646548">
    <property type="component" value="Unassembled WGS sequence"/>
</dbReference>
<feature type="compositionally biased region" description="Polar residues" evidence="1">
    <location>
        <begin position="327"/>
        <end position="346"/>
    </location>
</feature>
<proteinExistence type="predicted"/>
<organism evidence="2 3">
    <name type="scientific">Oryzias melastigma</name>
    <name type="common">Marine medaka</name>
    <dbReference type="NCBI Taxonomy" id="30732"/>
    <lineage>
        <taxon>Eukaryota</taxon>
        <taxon>Metazoa</taxon>
        <taxon>Chordata</taxon>
        <taxon>Craniata</taxon>
        <taxon>Vertebrata</taxon>
        <taxon>Euteleostomi</taxon>
        <taxon>Actinopterygii</taxon>
        <taxon>Neopterygii</taxon>
        <taxon>Teleostei</taxon>
        <taxon>Neoteleostei</taxon>
        <taxon>Acanthomorphata</taxon>
        <taxon>Ovalentaria</taxon>
        <taxon>Atherinomorphae</taxon>
        <taxon>Beloniformes</taxon>
        <taxon>Adrianichthyidae</taxon>
        <taxon>Oryziinae</taxon>
        <taxon>Oryzias</taxon>
    </lineage>
</organism>